<dbReference type="CDD" id="cd20835">
    <property type="entry name" value="C1_nPKC_epsilon-like_rpt1"/>
    <property type="match status" value="1"/>
</dbReference>
<evidence type="ECO:0000256" key="6">
    <source>
        <dbReference type="ARBA" id="ARBA00022723"/>
    </source>
</evidence>
<keyword evidence="10 27" id="KW-0418">Kinase</keyword>
<dbReference type="Gene3D" id="3.30.60.20">
    <property type="match status" value="2"/>
</dbReference>
<reference evidence="27" key="1">
    <citation type="submission" date="2013-08" db="EMBL/GenBank/DDBJ databases">
        <title>Paracyclopina nana immune related genes.</title>
        <authorList>
            <person name="Kim B.-M."/>
            <person name="Rhee J.-S."/>
            <person name="Lee J.-S."/>
        </authorList>
    </citation>
    <scope>NUCLEOTIDE SEQUENCE</scope>
</reference>
<dbReference type="EC" id="2.7.11.13" evidence="2"/>
<evidence type="ECO:0000256" key="5">
    <source>
        <dbReference type="ARBA" id="ARBA00022679"/>
    </source>
</evidence>
<dbReference type="InterPro" id="IPR046349">
    <property type="entry name" value="C1-like_sf"/>
</dbReference>
<evidence type="ECO:0000313" key="27">
    <source>
        <dbReference type="EMBL" id="AII16558.1"/>
    </source>
</evidence>
<evidence type="ECO:0000256" key="18">
    <source>
        <dbReference type="ARBA" id="ARBA00080536"/>
    </source>
</evidence>
<evidence type="ECO:0000256" key="11">
    <source>
        <dbReference type="ARBA" id="ARBA00022782"/>
    </source>
</evidence>
<dbReference type="InterPro" id="IPR000719">
    <property type="entry name" value="Prot_kinase_dom"/>
</dbReference>
<feature type="domain" description="Phorbol-ester/DAG-type" evidence="25">
    <location>
        <begin position="174"/>
        <end position="224"/>
    </location>
</feature>
<keyword evidence="3" id="KW-0723">Serine/threonine-protein kinase</keyword>
<dbReference type="Pfam" id="PF00433">
    <property type="entry name" value="Pkinase_C"/>
    <property type="match status" value="1"/>
</dbReference>
<dbReference type="InterPro" id="IPR017892">
    <property type="entry name" value="Pkinase_C"/>
</dbReference>
<keyword evidence="4" id="KW-0597">Phosphoprotein</keyword>
<dbReference type="FunFam" id="3.30.200.20:FF:000080">
    <property type="entry name" value="Protein kinase C"/>
    <property type="match status" value="1"/>
</dbReference>
<dbReference type="FunFam" id="3.30.60.20:FF:000003">
    <property type="entry name" value="Protein kinase C delta"/>
    <property type="match status" value="1"/>
</dbReference>
<dbReference type="InterPro" id="IPR000008">
    <property type="entry name" value="C2_dom"/>
</dbReference>
<dbReference type="SMART" id="SM00239">
    <property type="entry name" value="C2"/>
    <property type="match status" value="1"/>
</dbReference>
<keyword evidence="6" id="KW-0479">Metal-binding</keyword>
<sequence length="766" mass="87351">MIVMFNGRLKTTVIEAKGLQHTSFQTRHQMAESLKPVPLNPYITTDVDNLTIERTSTKAKTHDPTWNETFTTDLLRNAEEAGFTVFHDATIPPDEFVANCKISLSELIEKEEQPIHDLWIDLEPTGKLHVRIELQWATQEEQAQPIRQFKEKEGGFAVKYRRGAMKRRVHQVNSHKFMATFLRQPTFCSHCSDFIWGVGKQGYQCQICVCVVHKRCHEFITTKCSGVKKGDSEDARSTRFKIDVPHRFAVHNYHRFTWCDHCGSLLYGLYRQGLKCEACDFNVHKRCKNNVANNCGINARQLADILNDMGMTPHKLNESAKPPKKKFGESPNRSNNATILDKSAASPSPVPEGEEITNKDIEERVKLQLQIQAQEVMNERIKERMPDMEGAMYGGDAPSTLQELVDRQGSKQKCSLEDFRFLKVLGKGSFGKVMLAEKRDTEEVFAVKVLKKDVIIQDDDVECTMTEKRILALSANHPFLTSLHSCFQTKDRLFFVMEYVNGGDLMFQIQRARKFDETRARFYSAEVVLALQFLHRHGVIYRDLKLDNILLDAEGHCKIADFGMCKEGIMGGATTTTFCGTPDYIAPEILQELDYGASVDWWALGVLMYEMMAGQPPFEADNEDDLFESILHDDVLYPVWLSKEAVSVLKGFMQKSVSRRLGCVAAHGGEEAIKHHLFFKDIKWKDLEERKIKPPFRPKIKNKRDVLNFDPEFTKEEPVLTPVDPGVVRTINQDEFKGFSFYNSDYGKLSQQQQQSKAGGGKTTKA</sequence>
<evidence type="ECO:0000259" key="24">
    <source>
        <dbReference type="PROSITE" id="PS50011"/>
    </source>
</evidence>
<dbReference type="PROSITE" id="PS50011">
    <property type="entry name" value="PROTEIN_KINASE_DOM"/>
    <property type="match status" value="1"/>
</dbReference>
<dbReference type="GO" id="GO:0008270">
    <property type="term" value="F:zinc ion binding"/>
    <property type="evidence" value="ECO:0007669"/>
    <property type="project" value="UniProtKB-KW"/>
</dbReference>
<dbReference type="PROSITE" id="PS00108">
    <property type="entry name" value="PROTEIN_KINASE_ST"/>
    <property type="match status" value="1"/>
</dbReference>
<dbReference type="InterPro" id="IPR011009">
    <property type="entry name" value="Kinase-like_dom_sf"/>
</dbReference>
<evidence type="ECO:0000256" key="22">
    <source>
        <dbReference type="SAM" id="MobiDB-lite"/>
    </source>
</evidence>
<organism evidence="27">
    <name type="scientific">Paracyclopina nana</name>
    <name type="common">Marine copepod</name>
    <dbReference type="NCBI Taxonomy" id="565004"/>
    <lineage>
        <taxon>Eukaryota</taxon>
        <taxon>Metazoa</taxon>
        <taxon>Ecdysozoa</taxon>
        <taxon>Arthropoda</taxon>
        <taxon>Crustacea</taxon>
        <taxon>Multicrustacea</taxon>
        <taxon>Hexanauplia</taxon>
        <taxon>Copepoda</taxon>
        <taxon>Cyclopoida</taxon>
        <taxon>Cyclopettidae</taxon>
        <taxon>Paracyclopina</taxon>
    </lineage>
</organism>
<evidence type="ECO:0000256" key="8">
    <source>
        <dbReference type="ARBA" id="ARBA00022741"/>
    </source>
</evidence>
<evidence type="ECO:0000256" key="14">
    <source>
        <dbReference type="ARBA" id="ARBA00047272"/>
    </source>
</evidence>
<dbReference type="PROSITE" id="PS50004">
    <property type="entry name" value="C2"/>
    <property type="match status" value="1"/>
</dbReference>
<feature type="domain" description="C2" evidence="23">
    <location>
        <begin position="1"/>
        <end position="120"/>
    </location>
</feature>
<dbReference type="Gene3D" id="1.10.510.10">
    <property type="entry name" value="Transferase(Phosphotransferase) domain 1"/>
    <property type="match status" value="1"/>
</dbReference>
<dbReference type="PANTHER" id="PTHR24351">
    <property type="entry name" value="RIBOSOMAL PROTEIN S6 KINASE"/>
    <property type="match status" value="1"/>
</dbReference>
<dbReference type="InterPro" id="IPR035892">
    <property type="entry name" value="C2_domain_sf"/>
</dbReference>
<evidence type="ECO:0000259" key="26">
    <source>
        <dbReference type="PROSITE" id="PS51285"/>
    </source>
</evidence>
<evidence type="ECO:0000256" key="20">
    <source>
        <dbReference type="PIRSR" id="PIRSR000551-51"/>
    </source>
</evidence>
<dbReference type="Pfam" id="PF00130">
    <property type="entry name" value="C1_1"/>
    <property type="match status" value="2"/>
</dbReference>
<feature type="domain" description="Phorbol-ester/DAG-type" evidence="25">
    <location>
        <begin position="245"/>
        <end position="295"/>
    </location>
</feature>
<dbReference type="SMART" id="SM00220">
    <property type="entry name" value="S_TKc"/>
    <property type="match status" value="1"/>
</dbReference>
<dbReference type="SUPFAM" id="SSF56112">
    <property type="entry name" value="Protein kinase-like (PK-like)"/>
    <property type="match status" value="1"/>
</dbReference>
<dbReference type="PROSITE" id="PS51285">
    <property type="entry name" value="AGC_KINASE_CTER"/>
    <property type="match status" value="1"/>
</dbReference>
<dbReference type="GO" id="GO:0004697">
    <property type="term" value="F:diacylglycerol-dependent serine/threonine kinase activity"/>
    <property type="evidence" value="ECO:0007669"/>
    <property type="project" value="UniProtKB-EC"/>
</dbReference>
<comment type="similarity">
    <text evidence="1">Belongs to the protein kinase superfamily. AGC Ser/Thr protein kinase family. PKC subfamily.</text>
</comment>
<evidence type="ECO:0000256" key="13">
    <source>
        <dbReference type="ARBA" id="ARBA00022840"/>
    </source>
</evidence>
<dbReference type="InterPro" id="IPR000961">
    <property type="entry name" value="AGC-kinase_C"/>
</dbReference>
<evidence type="ECO:0000256" key="17">
    <source>
        <dbReference type="ARBA" id="ARBA00075370"/>
    </source>
</evidence>
<evidence type="ECO:0000256" key="21">
    <source>
        <dbReference type="PROSITE-ProRule" id="PRU10141"/>
    </source>
</evidence>
<dbReference type="SMART" id="SM00109">
    <property type="entry name" value="C1"/>
    <property type="match status" value="2"/>
</dbReference>
<feature type="binding site" evidence="20">
    <location>
        <begin position="425"/>
        <end position="433"/>
    </location>
    <ligand>
        <name>ATP</name>
        <dbReference type="ChEBI" id="CHEBI:30616"/>
    </ligand>
</feature>
<keyword evidence="11" id="KW-0221">Differentiation</keyword>
<comment type="catalytic activity">
    <reaction evidence="14">
        <text>L-threonyl-[protein] + ATP = O-phospho-L-threonyl-[protein] + ADP + H(+)</text>
        <dbReference type="Rhea" id="RHEA:46608"/>
        <dbReference type="Rhea" id="RHEA-COMP:11060"/>
        <dbReference type="Rhea" id="RHEA-COMP:11605"/>
        <dbReference type="ChEBI" id="CHEBI:15378"/>
        <dbReference type="ChEBI" id="CHEBI:30013"/>
        <dbReference type="ChEBI" id="CHEBI:30616"/>
        <dbReference type="ChEBI" id="CHEBI:61977"/>
        <dbReference type="ChEBI" id="CHEBI:456216"/>
        <dbReference type="EC" id="2.7.11.13"/>
    </reaction>
</comment>
<proteinExistence type="evidence at transcript level"/>
<feature type="active site" description="Proton acceptor" evidence="19">
    <location>
        <position position="543"/>
    </location>
</feature>
<dbReference type="PROSITE" id="PS50081">
    <property type="entry name" value="ZF_DAG_PE_2"/>
    <property type="match status" value="2"/>
</dbReference>
<dbReference type="InterPro" id="IPR008271">
    <property type="entry name" value="Ser/Thr_kinase_AS"/>
</dbReference>
<feature type="non-terminal residue" evidence="27">
    <location>
        <position position="766"/>
    </location>
</feature>
<evidence type="ECO:0000256" key="10">
    <source>
        <dbReference type="ARBA" id="ARBA00022777"/>
    </source>
</evidence>
<dbReference type="SUPFAM" id="SSF57889">
    <property type="entry name" value="Cysteine-rich domain"/>
    <property type="match status" value="2"/>
</dbReference>
<dbReference type="Gene3D" id="2.60.40.150">
    <property type="entry name" value="C2 domain"/>
    <property type="match status" value="1"/>
</dbReference>
<dbReference type="CDD" id="cd20838">
    <property type="entry name" value="C1_nPKC_epsilon-like_rpt2"/>
    <property type="match status" value="1"/>
</dbReference>
<keyword evidence="13 20" id="KW-0067">ATP-binding</keyword>
<name>A0A076FEU4_PARNA</name>
<dbReference type="InterPro" id="IPR002219">
    <property type="entry name" value="PKC_DAG/PE"/>
</dbReference>
<dbReference type="PROSITE" id="PS00107">
    <property type="entry name" value="PROTEIN_KINASE_ATP"/>
    <property type="match status" value="1"/>
</dbReference>
<evidence type="ECO:0000256" key="4">
    <source>
        <dbReference type="ARBA" id="ARBA00022553"/>
    </source>
</evidence>
<evidence type="ECO:0000256" key="1">
    <source>
        <dbReference type="ARBA" id="ARBA00005490"/>
    </source>
</evidence>
<dbReference type="PROSITE" id="PS00479">
    <property type="entry name" value="ZF_DAG_PE_1"/>
    <property type="match status" value="1"/>
</dbReference>
<keyword evidence="9" id="KW-0863">Zinc-finger</keyword>
<dbReference type="InterPro" id="IPR034669">
    <property type="entry name" value="nPKC_epsilon"/>
</dbReference>
<dbReference type="InterPro" id="IPR020454">
    <property type="entry name" value="DAG/PE-bd"/>
</dbReference>
<evidence type="ECO:0000256" key="7">
    <source>
        <dbReference type="ARBA" id="ARBA00022737"/>
    </source>
</evidence>
<evidence type="ECO:0000256" key="19">
    <source>
        <dbReference type="PIRSR" id="PIRSR000551-50"/>
    </source>
</evidence>
<dbReference type="SMART" id="SM00133">
    <property type="entry name" value="S_TK_X"/>
    <property type="match status" value="1"/>
</dbReference>
<dbReference type="InterPro" id="IPR017441">
    <property type="entry name" value="Protein_kinase_ATP_BS"/>
</dbReference>
<dbReference type="FunFam" id="1.10.510.10:FF:000126">
    <property type="entry name" value="Protein kinase C epsilon"/>
    <property type="match status" value="1"/>
</dbReference>
<dbReference type="PIRSF" id="PIRSF000551">
    <property type="entry name" value="PKC_delta"/>
    <property type="match status" value="1"/>
</dbReference>
<dbReference type="SUPFAM" id="SSF49562">
    <property type="entry name" value="C2 domain (Calcium/lipid-binding domain, CaLB)"/>
    <property type="match status" value="1"/>
</dbReference>
<evidence type="ECO:0000256" key="16">
    <source>
        <dbReference type="ARBA" id="ARBA00072118"/>
    </source>
</evidence>
<feature type="domain" description="AGC-kinase C-terminal" evidence="26">
    <location>
        <begin position="680"/>
        <end position="751"/>
    </location>
</feature>
<evidence type="ECO:0000259" key="25">
    <source>
        <dbReference type="PROSITE" id="PS50081"/>
    </source>
</evidence>
<evidence type="ECO:0000256" key="15">
    <source>
        <dbReference type="ARBA" id="ARBA00047470"/>
    </source>
</evidence>
<dbReference type="Gene3D" id="3.30.200.20">
    <property type="entry name" value="Phosphorylase Kinase, domain 1"/>
    <property type="match status" value="1"/>
</dbReference>
<dbReference type="AlphaFoldDB" id="A0A076FEU4"/>
<protein>
    <recommendedName>
        <fullName evidence="16">Protein kinase C eta type</fullName>
        <ecNumber evidence="2">2.7.11.13</ecNumber>
    </recommendedName>
    <alternativeName>
        <fullName evidence="17">PKC-L</fullName>
    </alternativeName>
    <alternativeName>
        <fullName evidence="18">nPKC-eta</fullName>
    </alternativeName>
</protein>
<keyword evidence="8 20" id="KW-0547">Nucleotide-binding</keyword>
<evidence type="ECO:0000256" key="9">
    <source>
        <dbReference type="ARBA" id="ARBA00022771"/>
    </source>
</evidence>
<dbReference type="Pfam" id="PF00168">
    <property type="entry name" value="C2"/>
    <property type="match status" value="1"/>
</dbReference>
<dbReference type="GO" id="GO:0030154">
    <property type="term" value="P:cell differentiation"/>
    <property type="evidence" value="ECO:0007669"/>
    <property type="project" value="UniProtKB-KW"/>
</dbReference>
<dbReference type="CDD" id="cd05591">
    <property type="entry name" value="STKc_nPKC_epsilon"/>
    <property type="match status" value="1"/>
</dbReference>
<dbReference type="FunFam" id="3.30.60.20:FF:000024">
    <property type="entry name" value="Protein kinase C epsilon"/>
    <property type="match status" value="1"/>
</dbReference>
<dbReference type="Pfam" id="PF00069">
    <property type="entry name" value="Pkinase"/>
    <property type="match status" value="1"/>
</dbReference>
<feature type="region of interest" description="Disordered" evidence="22">
    <location>
        <begin position="313"/>
        <end position="359"/>
    </location>
</feature>
<evidence type="ECO:0000259" key="23">
    <source>
        <dbReference type="PROSITE" id="PS50004"/>
    </source>
</evidence>
<dbReference type="PRINTS" id="PR00008">
    <property type="entry name" value="DAGPEDOMAIN"/>
</dbReference>
<dbReference type="GO" id="GO:0005524">
    <property type="term" value="F:ATP binding"/>
    <property type="evidence" value="ECO:0007669"/>
    <property type="project" value="UniProtKB-UniRule"/>
</dbReference>
<dbReference type="InterPro" id="IPR014376">
    <property type="entry name" value="Prot_kin_PKC_delta"/>
</dbReference>
<evidence type="ECO:0000256" key="12">
    <source>
        <dbReference type="ARBA" id="ARBA00022833"/>
    </source>
</evidence>
<keyword evidence="5" id="KW-0808">Transferase</keyword>
<keyword evidence="7" id="KW-0677">Repeat</keyword>
<feature type="binding site" evidence="20 21">
    <location>
        <position position="448"/>
    </location>
    <ligand>
        <name>ATP</name>
        <dbReference type="ChEBI" id="CHEBI:30616"/>
    </ligand>
</feature>
<accession>A0A076FEU4</accession>
<evidence type="ECO:0000256" key="3">
    <source>
        <dbReference type="ARBA" id="ARBA00022527"/>
    </source>
</evidence>
<evidence type="ECO:0000256" key="2">
    <source>
        <dbReference type="ARBA" id="ARBA00012429"/>
    </source>
</evidence>
<feature type="domain" description="Protein kinase" evidence="24">
    <location>
        <begin position="419"/>
        <end position="679"/>
    </location>
</feature>
<comment type="catalytic activity">
    <reaction evidence="15">
        <text>L-seryl-[protein] + ATP = O-phospho-L-seryl-[protein] + ADP + H(+)</text>
        <dbReference type="Rhea" id="RHEA:17989"/>
        <dbReference type="Rhea" id="RHEA-COMP:9863"/>
        <dbReference type="Rhea" id="RHEA-COMP:11604"/>
        <dbReference type="ChEBI" id="CHEBI:15378"/>
        <dbReference type="ChEBI" id="CHEBI:29999"/>
        <dbReference type="ChEBI" id="CHEBI:30616"/>
        <dbReference type="ChEBI" id="CHEBI:83421"/>
        <dbReference type="ChEBI" id="CHEBI:456216"/>
        <dbReference type="EC" id="2.7.11.13"/>
    </reaction>
</comment>
<dbReference type="EMBL" id="KF516654">
    <property type="protein sequence ID" value="AII16558.1"/>
    <property type="molecule type" value="mRNA"/>
</dbReference>
<keyword evidence="12" id="KW-0862">Zinc</keyword>